<dbReference type="Proteomes" id="UP000297814">
    <property type="component" value="Unassembled WGS sequence"/>
</dbReference>
<sequence>MAYGALGLEIREMKPGDEVWIFCGGKMPLTIKKRPDNPVEHDFIGRCYVDGIMFREAFEDATGTPSEQVVRL</sequence>
<dbReference type="AlphaFoldDB" id="A0A4Z1G9A1"/>
<organism evidence="1 2">
    <name type="scientific">Botrytis hyacinthi</name>
    <dbReference type="NCBI Taxonomy" id="278943"/>
    <lineage>
        <taxon>Eukaryota</taxon>
        <taxon>Fungi</taxon>
        <taxon>Dikarya</taxon>
        <taxon>Ascomycota</taxon>
        <taxon>Pezizomycotina</taxon>
        <taxon>Leotiomycetes</taxon>
        <taxon>Helotiales</taxon>
        <taxon>Sclerotiniaceae</taxon>
        <taxon>Botrytis</taxon>
    </lineage>
</organism>
<dbReference type="Pfam" id="PF26639">
    <property type="entry name" value="Het-6_barrel"/>
    <property type="match status" value="1"/>
</dbReference>
<dbReference type="EMBL" id="PQXK01000481">
    <property type="protein sequence ID" value="TGO31609.1"/>
    <property type="molecule type" value="Genomic_DNA"/>
</dbReference>
<keyword evidence="2" id="KW-1185">Reference proteome</keyword>
<reference evidence="1 2" key="1">
    <citation type="submission" date="2017-12" db="EMBL/GenBank/DDBJ databases">
        <title>Comparative genomics of Botrytis spp.</title>
        <authorList>
            <person name="Valero-Jimenez C.A."/>
            <person name="Tapia P."/>
            <person name="Veloso J."/>
            <person name="Silva-Moreno E."/>
            <person name="Staats M."/>
            <person name="Valdes J.H."/>
            <person name="Van Kan J.A.L."/>
        </authorList>
    </citation>
    <scope>NUCLEOTIDE SEQUENCE [LARGE SCALE GENOMIC DNA]</scope>
    <source>
        <strain evidence="1 2">Bh0001</strain>
    </source>
</reference>
<evidence type="ECO:0000313" key="1">
    <source>
        <dbReference type="EMBL" id="TGO31609.1"/>
    </source>
</evidence>
<evidence type="ECO:0000313" key="2">
    <source>
        <dbReference type="Proteomes" id="UP000297814"/>
    </source>
</evidence>
<proteinExistence type="predicted"/>
<gene>
    <name evidence="1" type="ORF">BHYA_0486g00020</name>
</gene>
<comment type="caution">
    <text evidence="1">The sequence shown here is derived from an EMBL/GenBank/DDBJ whole genome shotgun (WGS) entry which is preliminary data.</text>
</comment>
<accession>A0A4Z1G9A1</accession>
<name>A0A4Z1G9A1_9HELO</name>
<protein>
    <submittedName>
        <fullName evidence="1">Uncharacterized protein</fullName>
    </submittedName>
</protein>